<comment type="caution">
    <text evidence="1">The sequence shown here is derived from an EMBL/GenBank/DDBJ whole genome shotgun (WGS) entry which is preliminary data.</text>
</comment>
<reference evidence="1 2" key="1">
    <citation type="journal article" date="2020" name="Mol. Biol. Evol.">
        <title>Distinct Expression and Methylation Patterns for Genes with Different Fates following a Single Whole-Genome Duplication in Flowering Plants.</title>
        <authorList>
            <person name="Shi T."/>
            <person name="Rahmani R.S."/>
            <person name="Gugger P.F."/>
            <person name="Wang M."/>
            <person name="Li H."/>
            <person name="Zhang Y."/>
            <person name="Li Z."/>
            <person name="Wang Q."/>
            <person name="Van de Peer Y."/>
            <person name="Marchal K."/>
            <person name="Chen J."/>
        </authorList>
    </citation>
    <scope>NUCLEOTIDE SEQUENCE [LARGE SCALE GENOMIC DNA]</scope>
    <source>
        <tissue evidence="1">Leaf</tissue>
    </source>
</reference>
<dbReference type="EMBL" id="DUZY01000004">
    <property type="protein sequence ID" value="DAD35876.1"/>
    <property type="molecule type" value="Genomic_DNA"/>
</dbReference>
<accession>A0A822YYS0</accession>
<evidence type="ECO:0000313" key="2">
    <source>
        <dbReference type="Proteomes" id="UP000607653"/>
    </source>
</evidence>
<dbReference type="AlphaFoldDB" id="A0A822YYS0"/>
<sequence>MFKALSLSSYPLLRFQLIPKPVFKNY</sequence>
<keyword evidence="2" id="KW-1185">Reference proteome</keyword>
<evidence type="ECO:0000313" key="1">
    <source>
        <dbReference type="EMBL" id="DAD35876.1"/>
    </source>
</evidence>
<organism evidence="1 2">
    <name type="scientific">Nelumbo nucifera</name>
    <name type="common">Sacred lotus</name>
    <dbReference type="NCBI Taxonomy" id="4432"/>
    <lineage>
        <taxon>Eukaryota</taxon>
        <taxon>Viridiplantae</taxon>
        <taxon>Streptophyta</taxon>
        <taxon>Embryophyta</taxon>
        <taxon>Tracheophyta</taxon>
        <taxon>Spermatophyta</taxon>
        <taxon>Magnoliopsida</taxon>
        <taxon>Proteales</taxon>
        <taxon>Nelumbonaceae</taxon>
        <taxon>Nelumbo</taxon>
    </lineage>
</organism>
<protein>
    <submittedName>
        <fullName evidence="1">Uncharacterized protein</fullName>
    </submittedName>
</protein>
<proteinExistence type="predicted"/>
<name>A0A822YYS0_NELNU</name>
<dbReference type="Proteomes" id="UP000607653">
    <property type="component" value="Unassembled WGS sequence"/>
</dbReference>
<gene>
    <name evidence="1" type="ORF">HUJ06_006516</name>
</gene>